<dbReference type="PROSITE" id="PS50176">
    <property type="entry name" value="ARM_REPEAT"/>
    <property type="match status" value="4"/>
</dbReference>
<dbReference type="Pfam" id="PF00514">
    <property type="entry name" value="Arm"/>
    <property type="match status" value="4"/>
</dbReference>
<dbReference type="GO" id="GO:0071562">
    <property type="term" value="P:nucleus-vacuole junction assembly"/>
    <property type="evidence" value="ECO:0007669"/>
    <property type="project" value="InterPro"/>
</dbReference>
<evidence type="ECO:0000256" key="7">
    <source>
        <dbReference type="ARBA" id="ARBA00026209"/>
    </source>
</evidence>
<dbReference type="SUPFAM" id="SSF48371">
    <property type="entry name" value="ARM repeat"/>
    <property type="match status" value="1"/>
</dbReference>
<evidence type="ECO:0000256" key="1">
    <source>
        <dbReference type="ARBA" id="ARBA00004592"/>
    </source>
</evidence>
<evidence type="ECO:0000256" key="2">
    <source>
        <dbReference type="ARBA" id="ARBA00005462"/>
    </source>
</evidence>
<reference evidence="8" key="1">
    <citation type="journal article" date="2012" name="Nature">
        <title>The oyster genome reveals stress adaptation and complexity of shell formation.</title>
        <authorList>
            <person name="Zhang G."/>
            <person name="Fang X."/>
            <person name="Guo X."/>
            <person name="Li L."/>
            <person name="Luo R."/>
            <person name="Xu F."/>
            <person name="Yang P."/>
            <person name="Zhang L."/>
            <person name="Wang X."/>
            <person name="Qi H."/>
            <person name="Xiong Z."/>
            <person name="Que H."/>
            <person name="Xie Y."/>
            <person name="Holland P.W."/>
            <person name="Paps J."/>
            <person name="Zhu Y."/>
            <person name="Wu F."/>
            <person name="Chen Y."/>
            <person name="Wang J."/>
            <person name="Peng C."/>
            <person name="Meng J."/>
            <person name="Yang L."/>
            <person name="Liu J."/>
            <person name="Wen B."/>
            <person name="Zhang N."/>
            <person name="Huang Z."/>
            <person name="Zhu Q."/>
            <person name="Feng Y."/>
            <person name="Mount A."/>
            <person name="Hedgecock D."/>
            <person name="Xu Z."/>
            <person name="Liu Y."/>
            <person name="Domazet-Loso T."/>
            <person name="Du Y."/>
            <person name="Sun X."/>
            <person name="Zhang S."/>
            <person name="Liu B."/>
            <person name="Cheng P."/>
            <person name="Jiang X."/>
            <person name="Li J."/>
            <person name="Fan D."/>
            <person name="Wang W."/>
            <person name="Fu W."/>
            <person name="Wang T."/>
            <person name="Wang B."/>
            <person name="Zhang J."/>
            <person name="Peng Z."/>
            <person name="Li Y."/>
            <person name="Li N."/>
            <person name="Wang J."/>
            <person name="Chen M."/>
            <person name="He Y."/>
            <person name="Tan F."/>
            <person name="Song X."/>
            <person name="Zheng Q."/>
            <person name="Huang R."/>
            <person name="Yang H."/>
            <person name="Du X."/>
            <person name="Chen L."/>
            <person name="Yang M."/>
            <person name="Gaffney P.M."/>
            <person name="Wang S."/>
            <person name="Luo L."/>
            <person name="She Z."/>
            <person name="Ming Y."/>
            <person name="Huang W."/>
            <person name="Zhang S."/>
            <person name="Huang B."/>
            <person name="Zhang Y."/>
            <person name="Qu T."/>
            <person name="Ni P."/>
            <person name="Miao G."/>
            <person name="Wang J."/>
            <person name="Wang Q."/>
            <person name="Steinberg C.E."/>
            <person name="Wang H."/>
            <person name="Li N."/>
            <person name="Qian L."/>
            <person name="Zhang G."/>
            <person name="Li Y."/>
            <person name="Yang H."/>
            <person name="Liu X."/>
            <person name="Wang J."/>
            <person name="Yin Y."/>
            <person name="Wang J."/>
        </authorList>
    </citation>
    <scope>NUCLEOTIDE SEQUENCE [LARGE SCALE GENOMIC DNA]</scope>
    <source>
        <strain evidence="8">05x7-T-G4-1.051#20</strain>
    </source>
</reference>
<evidence type="ECO:0000256" key="6">
    <source>
        <dbReference type="ARBA" id="ARBA00023288"/>
    </source>
</evidence>
<dbReference type="GO" id="GO:0005774">
    <property type="term" value="C:vacuolar membrane"/>
    <property type="evidence" value="ECO:0007669"/>
    <property type="project" value="UniProtKB-SubCell"/>
</dbReference>
<dbReference type="SMART" id="SM00185">
    <property type="entry name" value="ARM"/>
    <property type="match status" value="8"/>
</dbReference>
<keyword evidence="6" id="KW-0449">Lipoprotein</keyword>
<dbReference type="InParanoid" id="K1Q128"/>
<dbReference type="HOGENOM" id="CLU_021483_0_0_1"/>
<name>K1Q128_MAGGI</name>
<dbReference type="InterPro" id="IPR000225">
    <property type="entry name" value="Armadillo"/>
</dbReference>
<comment type="similarity">
    <text evidence="2">Belongs to the beta-catenin family.</text>
</comment>
<sequence>MDPQRKSPEHTGTEHKFDIKIERPPSKPDVWEELLSILEKILDFCVCCITCGCYKRERNGIVTDEYGMILLDNEKQAVQNLLQYLEKDEKAEPVLSSEHIRALSILTYSDNAELQRSAALCMLEISERWRTDLTVALGRPLVELLRSDDTQVQKAATLATSNFCLSGGENNKEILMRLGVVDPLVDLLNSKNVEVQCNTCGCITALATTDANKHSIVSCNAVKPLLRLMRSMDLRVKRNATGAILNLTHIQSNRNELVNQGAIPILVELIHMSDYDIQYYSAAALSNLAVNPKHRAMMIAVGHSDVVRQLVKLLSSKKDRVKCQACFALRNLASDDENQLLAVDTGALPPLHHILTSCRSETLAAAAACLRNLSIHKLNEASFIHENLVPDLCHVVCDSSNPEAQKHIAGTLRNLAVSQYVRTLIENDCVEALTFVLLDLESRIPVLSEVTAALAVMADEDDVKYKLLHLQGGKAFSKLVTLASLSSHREIQYNSAGTLGQLALVSLPEDLKEANKKGIVLYIDKFLKSPDPSFVHVALWTLNMLLKDIFFLRAFTDHSIESVIEQVQTTHQLTKIQELSTSFDTVHVTHFCTFSLAKGFRSTPLPIGSRVDRKPLTSEDDSCST</sequence>
<dbReference type="PANTHER" id="PTHR47249:SF1">
    <property type="entry name" value="VACUOLAR PROTEIN 8"/>
    <property type="match status" value="1"/>
</dbReference>
<dbReference type="InterPro" id="IPR045156">
    <property type="entry name" value="Vac8"/>
</dbReference>
<comment type="subcellular location">
    <subcellularLocation>
        <location evidence="1">Vacuole membrane</location>
        <topology evidence="1">Lipid-anchor</topology>
    </subcellularLocation>
</comment>
<protein>
    <recommendedName>
        <fullName evidence="7">Vacuolar protein 8</fullName>
    </recommendedName>
</protein>
<proteinExistence type="inferred from homology"/>
<dbReference type="InterPro" id="IPR011989">
    <property type="entry name" value="ARM-like"/>
</dbReference>
<dbReference type="EMBL" id="JH818049">
    <property type="protein sequence ID" value="EKC25039.1"/>
    <property type="molecule type" value="Genomic_DNA"/>
</dbReference>
<evidence type="ECO:0000313" key="8">
    <source>
        <dbReference type="EMBL" id="EKC25039.1"/>
    </source>
</evidence>
<keyword evidence="4" id="KW-0677">Repeat</keyword>
<keyword evidence="3" id="KW-0926">Vacuole</keyword>
<dbReference type="GO" id="GO:0043495">
    <property type="term" value="F:protein-membrane adaptor activity"/>
    <property type="evidence" value="ECO:0007669"/>
    <property type="project" value="InterPro"/>
</dbReference>
<dbReference type="PANTHER" id="PTHR47249">
    <property type="entry name" value="VACUOLAR PROTEIN 8"/>
    <property type="match status" value="1"/>
</dbReference>
<keyword evidence="5" id="KW-0472">Membrane</keyword>
<gene>
    <name evidence="8" type="ORF">CGI_10020953</name>
</gene>
<dbReference type="Gene3D" id="1.25.10.10">
    <property type="entry name" value="Leucine-rich Repeat Variant"/>
    <property type="match status" value="3"/>
</dbReference>
<evidence type="ECO:0000256" key="3">
    <source>
        <dbReference type="ARBA" id="ARBA00022554"/>
    </source>
</evidence>
<organism evidence="8">
    <name type="scientific">Magallana gigas</name>
    <name type="common">Pacific oyster</name>
    <name type="synonym">Crassostrea gigas</name>
    <dbReference type="NCBI Taxonomy" id="29159"/>
    <lineage>
        <taxon>Eukaryota</taxon>
        <taxon>Metazoa</taxon>
        <taxon>Spiralia</taxon>
        <taxon>Lophotrochozoa</taxon>
        <taxon>Mollusca</taxon>
        <taxon>Bivalvia</taxon>
        <taxon>Autobranchia</taxon>
        <taxon>Pteriomorphia</taxon>
        <taxon>Ostreida</taxon>
        <taxon>Ostreoidea</taxon>
        <taxon>Ostreidae</taxon>
        <taxon>Magallana</taxon>
    </lineage>
</organism>
<evidence type="ECO:0000256" key="4">
    <source>
        <dbReference type="ARBA" id="ARBA00022737"/>
    </source>
</evidence>
<dbReference type="InterPro" id="IPR016024">
    <property type="entry name" value="ARM-type_fold"/>
</dbReference>
<accession>K1Q128</accession>
<evidence type="ECO:0000256" key="5">
    <source>
        <dbReference type="ARBA" id="ARBA00023136"/>
    </source>
</evidence>
<dbReference type="AlphaFoldDB" id="K1Q128"/>